<dbReference type="PATRIC" id="fig|1415168.3.peg.2620"/>
<gene>
    <name evidence="1" type="ORF">U725_02571</name>
</gene>
<evidence type="ECO:0000313" key="1">
    <source>
        <dbReference type="EMBL" id="KEY61242.1"/>
    </source>
</evidence>
<organism evidence="1 2">
    <name type="scientific">Lactococcus cremoris subsp. cremoris GE214</name>
    <dbReference type="NCBI Taxonomy" id="1415168"/>
    <lineage>
        <taxon>Bacteria</taxon>
        <taxon>Bacillati</taxon>
        <taxon>Bacillota</taxon>
        <taxon>Bacilli</taxon>
        <taxon>Lactobacillales</taxon>
        <taxon>Streptococcaceae</taxon>
        <taxon>Lactococcus</taxon>
        <taxon>Lactococcus cremoris subsp. cremoris</taxon>
    </lineage>
</organism>
<comment type="caution">
    <text evidence="1">The sequence shown here is derived from an EMBL/GenBank/DDBJ whole genome shotgun (WGS) entry which is preliminary data.</text>
</comment>
<dbReference type="EMBL" id="AZSI01000204">
    <property type="protein sequence ID" value="KEY61242.1"/>
    <property type="molecule type" value="Genomic_DNA"/>
</dbReference>
<dbReference type="AlphaFoldDB" id="A0A084A7G3"/>
<sequence>MGLILKREEIVSFLKEKAVFDGTEKIIWANISSAQGAYVVVVFNKSGILTLPITPMGKIEGDIIIIPQEEIQSVTFKKGLLAYKMVVTTKDNEVPDFRVNKTMIGYGAQKKELGSLLEKYK</sequence>
<proteinExistence type="predicted"/>
<evidence type="ECO:0008006" key="3">
    <source>
        <dbReference type="Google" id="ProtNLM"/>
    </source>
</evidence>
<reference evidence="1 2" key="1">
    <citation type="submission" date="2014-06" db="EMBL/GenBank/DDBJ databases">
        <title>Draft genome sequence of the putrescine producing strain Lactococcus lactis subsp cremoris GE214.</title>
        <authorList>
            <person name="Ladero V."/>
            <person name="Linares D.M."/>
            <person name="del Rio B."/>
            <person name="Mayo B."/>
            <person name="Martin M.C."/>
            <person name="Fernandez M."/>
            <person name="Alvarez M.A."/>
        </authorList>
    </citation>
    <scope>NUCLEOTIDE SEQUENCE [LARGE SCALE GENOMIC DNA]</scope>
    <source>
        <strain evidence="1 2">GE214</strain>
    </source>
</reference>
<dbReference type="RefSeq" id="WP_021211008.1">
    <property type="nucleotide sequence ID" value="NZ_AZSI01000204.1"/>
</dbReference>
<dbReference type="Proteomes" id="UP000028401">
    <property type="component" value="Unassembled WGS sequence"/>
</dbReference>
<protein>
    <recommendedName>
        <fullName evidence="3">YokE-like PH domain-containing protein</fullName>
    </recommendedName>
</protein>
<name>A0A084A7G3_LACLC</name>
<evidence type="ECO:0000313" key="2">
    <source>
        <dbReference type="Proteomes" id="UP000028401"/>
    </source>
</evidence>
<accession>A0A084A7G3</accession>